<dbReference type="EMBL" id="HBUF01444875">
    <property type="protein sequence ID" value="CAG6743226.1"/>
    <property type="molecule type" value="Transcribed_RNA"/>
</dbReference>
<dbReference type="AlphaFoldDB" id="A0A8D8ZBN6"/>
<feature type="transmembrane region" description="Helical" evidence="1">
    <location>
        <begin position="28"/>
        <end position="49"/>
    </location>
</feature>
<evidence type="ECO:0000313" key="2">
    <source>
        <dbReference type="EMBL" id="CAG6743226.1"/>
    </source>
</evidence>
<keyword evidence="1" id="KW-0472">Membrane</keyword>
<feature type="transmembrane region" description="Helical" evidence="1">
    <location>
        <begin position="69"/>
        <end position="88"/>
    </location>
</feature>
<organism evidence="2">
    <name type="scientific">Cacopsylla melanoneura</name>
    <dbReference type="NCBI Taxonomy" id="428564"/>
    <lineage>
        <taxon>Eukaryota</taxon>
        <taxon>Metazoa</taxon>
        <taxon>Ecdysozoa</taxon>
        <taxon>Arthropoda</taxon>
        <taxon>Hexapoda</taxon>
        <taxon>Insecta</taxon>
        <taxon>Pterygota</taxon>
        <taxon>Neoptera</taxon>
        <taxon>Paraneoptera</taxon>
        <taxon>Hemiptera</taxon>
        <taxon>Sternorrhyncha</taxon>
        <taxon>Psylloidea</taxon>
        <taxon>Psyllidae</taxon>
        <taxon>Psyllinae</taxon>
        <taxon>Cacopsylla</taxon>
    </lineage>
</organism>
<proteinExistence type="predicted"/>
<keyword evidence="1" id="KW-1133">Transmembrane helix</keyword>
<evidence type="ECO:0000256" key="1">
    <source>
        <dbReference type="SAM" id="Phobius"/>
    </source>
</evidence>
<protein>
    <submittedName>
        <fullName evidence="2">Uncharacterized protein</fullName>
    </submittedName>
</protein>
<reference evidence="2" key="1">
    <citation type="submission" date="2021-05" db="EMBL/GenBank/DDBJ databases">
        <authorList>
            <person name="Alioto T."/>
            <person name="Alioto T."/>
            <person name="Gomez Garrido J."/>
        </authorList>
    </citation>
    <scope>NUCLEOTIDE SEQUENCE</scope>
</reference>
<name>A0A8D8ZBN6_9HEMI</name>
<keyword evidence="1" id="KW-0812">Transmembrane</keyword>
<sequence>MKNNPNWKSISWGGGGGGDPFFARESTYFFISIISCLVLLLSTVVFYSFTQYTELQFSYTNLPFNWSTFSCRIALWYFRTCALFILCFRGPNCKTTLRFLRLDFK</sequence>
<accession>A0A8D8ZBN6</accession>